<evidence type="ECO:0000313" key="9">
    <source>
        <dbReference type="Proteomes" id="UP000241690"/>
    </source>
</evidence>
<evidence type="ECO:0000256" key="3">
    <source>
        <dbReference type="ARBA" id="ARBA00023015"/>
    </source>
</evidence>
<dbReference type="PANTHER" id="PTHR36206">
    <property type="entry name" value="ASPERCRYPTIN BIOSYNTHESIS CLUSTER-SPECIFIC TRANSCRIPTION REGULATOR ATNN-RELATED"/>
    <property type="match status" value="1"/>
</dbReference>
<dbReference type="InterPro" id="IPR036864">
    <property type="entry name" value="Zn2-C6_fun-type_DNA-bd_sf"/>
</dbReference>
<name>A0A2T3ZUW3_TRIHA</name>
<dbReference type="RefSeq" id="XP_024768287.1">
    <property type="nucleotide sequence ID" value="XM_024920059.1"/>
</dbReference>
<keyword evidence="2" id="KW-0862">Zinc</keyword>
<reference evidence="8 9" key="1">
    <citation type="submission" date="2016-07" db="EMBL/GenBank/DDBJ databases">
        <title>Multiple horizontal gene transfer events from other fungi enriched the ability of initially mycotrophic Trichoderma (Ascomycota) to feed on dead plant biomass.</title>
        <authorList>
            <consortium name="DOE Joint Genome Institute"/>
            <person name="Aerts A."/>
            <person name="Atanasova L."/>
            <person name="Chenthamara K."/>
            <person name="Zhang J."/>
            <person name="Grujic M."/>
            <person name="Henrissat B."/>
            <person name="Kuo A."/>
            <person name="Salamov A."/>
            <person name="Lipzen A."/>
            <person name="Labutti K."/>
            <person name="Barry K."/>
            <person name="Miao Y."/>
            <person name="Rahimi M.J."/>
            <person name="Shen Q."/>
            <person name="Grigoriev I.V."/>
            <person name="Kubicek C.P."/>
            <person name="Druzhinina I.S."/>
        </authorList>
    </citation>
    <scope>NUCLEOTIDE SEQUENCE [LARGE SCALE GENOMIC DNA]</scope>
    <source>
        <strain evidence="8 9">CBS 226.95</strain>
    </source>
</reference>
<evidence type="ECO:0000256" key="6">
    <source>
        <dbReference type="ARBA" id="ARBA00023242"/>
    </source>
</evidence>
<keyword evidence="9" id="KW-1185">Reference proteome</keyword>
<evidence type="ECO:0000313" key="8">
    <source>
        <dbReference type="EMBL" id="PTB48610.1"/>
    </source>
</evidence>
<evidence type="ECO:0000256" key="5">
    <source>
        <dbReference type="ARBA" id="ARBA00023163"/>
    </source>
</evidence>
<dbReference type="GO" id="GO:0008270">
    <property type="term" value="F:zinc ion binding"/>
    <property type="evidence" value="ECO:0007669"/>
    <property type="project" value="InterPro"/>
</dbReference>
<feature type="domain" description="Zn(2)-C6 fungal-type" evidence="7">
    <location>
        <begin position="15"/>
        <end position="56"/>
    </location>
</feature>
<evidence type="ECO:0000256" key="2">
    <source>
        <dbReference type="ARBA" id="ARBA00022833"/>
    </source>
</evidence>
<evidence type="ECO:0000256" key="4">
    <source>
        <dbReference type="ARBA" id="ARBA00023125"/>
    </source>
</evidence>
<dbReference type="SMART" id="SM00066">
    <property type="entry name" value="GAL4"/>
    <property type="match status" value="1"/>
</dbReference>
<dbReference type="Proteomes" id="UP000241690">
    <property type="component" value="Unassembled WGS sequence"/>
</dbReference>
<dbReference type="Gene3D" id="4.10.240.10">
    <property type="entry name" value="Zn(2)-C6 fungal-type DNA-binding domain"/>
    <property type="match status" value="1"/>
</dbReference>
<dbReference type="EMBL" id="KZ679698">
    <property type="protein sequence ID" value="PTB48610.1"/>
    <property type="molecule type" value="Genomic_DNA"/>
</dbReference>
<keyword evidence="3" id="KW-0805">Transcription regulation</keyword>
<sequence>MTRVKPGQRRRARAPKVRTGCQTCKLKCDETRPSCIRCTSSGYSCDGYRVTTKSSSNPSPAPQLRWMMIHVQNHDVHRVARSIQFFTEQTIQQLSMFFPDEFWSTRVLQLAYSEPCIWHALVALSTYHERYINRSPGGDASFALRHYNLAINSLSSVRHDLSLIHLVSCVIFICVEILRGHIRSAIRLYTSGYRMMREIQPTISAGNHLFHLIVAFFNRLTLQISWIFGNSIDGLLDMSYAIPERQRSSPPEFTFQQLSEAREAIHGIALQWMLDRPSDQEALGALVNCFGEWCRAFDAFQQKNSQLLAGAANRRALTLLELQKRYLATHLCTVDSRGNDDETVWDEYSSQFNEMLDFAEASMQIYDSEATSNKHPRFHMDTGVIPILFAIITRCRDPFIRRRAIELMTWNPMQEGLWNSALVAKAAQRLMSLEEGTVIVGCSNDIPAAARVQGISVYAGDERRVVLRFSQPLGSWQELMNY</sequence>
<keyword evidence="5" id="KW-0804">Transcription</keyword>
<dbReference type="InterPro" id="IPR001138">
    <property type="entry name" value="Zn2Cys6_DnaBD"/>
</dbReference>
<dbReference type="GeneID" id="36628628"/>
<dbReference type="InterPro" id="IPR052360">
    <property type="entry name" value="Transcr_Regulatory_Proteins"/>
</dbReference>
<dbReference type="InterPro" id="IPR021858">
    <property type="entry name" value="Fun_TF"/>
</dbReference>
<keyword evidence="6" id="KW-0539">Nucleus</keyword>
<dbReference type="GO" id="GO:0000981">
    <property type="term" value="F:DNA-binding transcription factor activity, RNA polymerase II-specific"/>
    <property type="evidence" value="ECO:0007669"/>
    <property type="project" value="InterPro"/>
</dbReference>
<dbReference type="PANTHER" id="PTHR36206:SF12">
    <property type="entry name" value="ASPERCRYPTIN BIOSYNTHESIS CLUSTER-SPECIFIC TRANSCRIPTION REGULATOR ATNN-RELATED"/>
    <property type="match status" value="1"/>
</dbReference>
<dbReference type="CDD" id="cd00067">
    <property type="entry name" value="GAL4"/>
    <property type="match status" value="1"/>
</dbReference>
<keyword evidence="1" id="KW-0479">Metal-binding</keyword>
<dbReference type="GO" id="GO:0003677">
    <property type="term" value="F:DNA binding"/>
    <property type="evidence" value="ECO:0007669"/>
    <property type="project" value="UniProtKB-KW"/>
</dbReference>
<dbReference type="STRING" id="983964.A0A2T3ZUW3"/>
<keyword evidence="4" id="KW-0238">DNA-binding</keyword>
<evidence type="ECO:0000259" key="7">
    <source>
        <dbReference type="SMART" id="SM00066"/>
    </source>
</evidence>
<proteinExistence type="predicted"/>
<dbReference type="SUPFAM" id="SSF57701">
    <property type="entry name" value="Zn2/Cys6 DNA-binding domain"/>
    <property type="match status" value="1"/>
</dbReference>
<dbReference type="Pfam" id="PF11951">
    <property type="entry name" value="Fungal_trans_2"/>
    <property type="match status" value="1"/>
</dbReference>
<protein>
    <recommendedName>
        <fullName evidence="7">Zn(2)-C6 fungal-type domain-containing protein</fullName>
    </recommendedName>
</protein>
<evidence type="ECO:0000256" key="1">
    <source>
        <dbReference type="ARBA" id="ARBA00022723"/>
    </source>
</evidence>
<dbReference type="Pfam" id="PF00172">
    <property type="entry name" value="Zn_clus"/>
    <property type="match status" value="1"/>
</dbReference>
<organism evidence="8 9">
    <name type="scientific">Trichoderma harzianum CBS 226.95</name>
    <dbReference type="NCBI Taxonomy" id="983964"/>
    <lineage>
        <taxon>Eukaryota</taxon>
        <taxon>Fungi</taxon>
        <taxon>Dikarya</taxon>
        <taxon>Ascomycota</taxon>
        <taxon>Pezizomycotina</taxon>
        <taxon>Sordariomycetes</taxon>
        <taxon>Hypocreomycetidae</taxon>
        <taxon>Hypocreales</taxon>
        <taxon>Hypocreaceae</taxon>
        <taxon>Trichoderma</taxon>
    </lineage>
</organism>
<gene>
    <name evidence="8" type="ORF">M431DRAFT_513611</name>
</gene>
<accession>A0A2T3ZUW3</accession>
<dbReference type="AlphaFoldDB" id="A0A2T3ZUW3"/>